<dbReference type="SUPFAM" id="SSF53756">
    <property type="entry name" value="UDP-Glycosyltransferase/glycogen phosphorylase"/>
    <property type="match status" value="1"/>
</dbReference>
<dbReference type="Proteomes" id="UP000095282">
    <property type="component" value="Unplaced"/>
</dbReference>
<evidence type="ECO:0000256" key="1">
    <source>
        <dbReference type="ARBA" id="ARBA00004167"/>
    </source>
</evidence>
<dbReference type="InterPro" id="IPR050271">
    <property type="entry name" value="UDP-glycosyltransferase"/>
</dbReference>
<sequence>MLWVSILLNAFCLYASAFDILVYAPRMMQSHVYFTARIANVLAERGHKVTVIDNVFRYDVDNELSSDIHQILTVEPSPEIMEGLGHVHRLQCSHLIQNSTLIPKLQEMKFDFAIHEVFDSCGIGILEVIGIQKTVIVSSTGPMDVVPITLGVSDTLNTPSLLSDYGSYLSFFEKRRNLKFLSAMLNFHEMQDKMISSLFNKYHKLRKSSEEIMRQANLLFYNIHEGSDGMRMRGRRSFDIGGIAFKDQKNLTTEYQNLLSDPRPKVLVSFGTAATSSHMPQNLKTSLLNAMKQMGDVLFIWKYEQDDEFTKSEEMTSNVIFKKFMPQTDLLASGKISVFVTHCGQNSLLEAFHSGVRVLAVPLFGDQHRNAQLAKENELIEILAKTDIETPSKIVKANREQSDPGVFSSSKCKEKCGEASDFNNRINIFK</sequence>
<evidence type="ECO:0000256" key="11">
    <source>
        <dbReference type="RuleBase" id="RU362059"/>
    </source>
</evidence>
<evidence type="ECO:0000256" key="5">
    <source>
        <dbReference type="ARBA" id="ARBA00022692"/>
    </source>
</evidence>
<name>A0A1I7TP88_9PELO</name>
<feature type="signal peptide" evidence="11">
    <location>
        <begin position="1"/>
        <end position="17"/>
    </location>
</feature>
<dbReference type="STRING" id="1561998.A0A1I7TP88"/>
<dbReference type="GO" id="GO:0015020">
    <property type="term" value="F:glucuronosyltransferase activity"/>
    <property type="evidence" value="ECO:0007669"/>
    <property type="project" value="UniProtKB-EC"/>
</dbReference>
<dbReference type="PANTHER" id="PTHR48043">
    <property type="entry name" value="EG:EG0003.4 PROTEIN-RELATED"/>
    <property type="match status" value="1"/>
</dbReference>
<keyword evidence="8" id="KW-0472">Membrane</keyword>
<evidence type="ECO:0000256" key="10">
    <source>
        <dbReference type="RuleBase" id="RU003718"/>
    </source>
</evidence>
<organism evidence="12 13">
    <name type="scientific">Caenorhabditis tropicalis</name>
    <dbReference type="NCBI Taxonomy" id="1561998"/>
    <lineage>
        <taxon>Eukaryota</taxon>
        <taxon>Metazoa</taxon>
        <taxon>Ecdysozoa</taxon>
        <taxon>Nematoda</taxon>
        <taxon>Chromadorea</taxon>
        <taxon>Rhabditida</taxon>
        <taxon>Rhabditina</taxon>
        <taxon>Rhabditomorpha</taxon>
        <taxon>Rhabditoidea</taxon>
        <taxon>Rhabditidae</taxon>
        <taxon>Peloderinae</taxon>
        <taxon>Caenorhabditis</taxon>
    </lineage>
</organism>
<dbReference type="GO" id="GO:0016020">
    <property type="term" value="C:membrane"/>
    <property type="evidence" value="ECO:0007669"/>
    <property type="project" value="UniProtKB-SubCell"/>
</dbReference>
<comment type="catalytic activity">
    <reaction evidence="9 11">
        <text>glucuronate acceptor + UDP-alpha-D-glucuronate = acceptor beta-D-glucuronoside + UDP + H(+)</text>
        <dbReference type="Rhea" id="RHEA:21032"/>
        <dbReference type="ChEBI" id="CHEBI:15378"/>
        <dbReference type="ChEBI" id="CHEBI:58052"/>
        <dbReference type="ChEBI" id="CHEBI:58223"/>
        <dbReference type="ChEBI" id="CHEBI:132367"/>
        <dbReference type="ChEBI" id="CHEBI:132368"/>
        <dbReference type="EC" id="2.4.1.17"/>
    </reaction>
</comment>
<dbReference type="InterPro" id="IPR002213">
    <property type="entry name" value="UDP_glucos_trans"/>
</dbReference>
<evidence type="ECO:0000256" key="7">
    <source>
        <dbReference type="ARBA" id="ARBA00022989"/>
    </source>
</evidence>
<evidence type="ECO:0000313" key="12">
    <source>
        <dbReference type="Proteomes" id="UP000095282"/>
    </source>
</evidence>
<dbReference type="FunFam" id="3.40.50.2000:FF:000038">
    <property type="entry name" value="UDP-GlucuronosylTransferase"/>
    <property type="match status" value="1"/>
</dbReference>
<keyword evidence="3 10" id="KW-0328">Glycosyltransferase</keyword>
<keyword evidence="5" id="KW-0812">Transmembrane</keyword>
<dbReference type="EC" id="2.4.1.17" evidence="11"/>
<evidence type="ECO:0000256" key="2">
    <source>
        <dbReference type="ARBA" id="ARBA00009995"/>
    </source>
</evidence>
<dbReference type="InterPro" id="IPR035595">
    <property type="entry name" value="UDP_glycos_trans_CS"/>
</dbReference>
<dbReference type="Gene3D" id="3.40.50.2000">
    <property type="entry name" value="Glycogen Phosphorylase B"/>
    <property type="match status" value="1"/>
</dbReference>
<evidence type="ECO:0000256" key="9">
    <source>
        <dbReference type="ARBA" id="ARBA00047475"/>
    </source>
</evidence>
<keyword evidence="12" id="KW-1185">Reference proteome</keyword>
<comment type="similarity">
    <text evidence="2 10">Belongs to the UDP-glycosyltransferase family.</text>
</comment>
<evidence type="ECO:0000256" key="4">
    <source>
        <dbReference type="ARBA" id="ARBA00022679"/>
    </source>
</evidence>
<dbReference type="CDD" id="cd03784">
    <property type="entry name" value="GT1_Gtf-like"/>
    <property type="match status" value="1"/>
</dbReference>
<accession>A0A1I7TP88</accession>
<proteinExistence type="inferred from homology"/>
<protein>
    <recommendedName>
        <fullName evidence="11">UDP-glucuronosyltransferase</fullName>
        <ecNumber evidence="11">2.4.1.17</ecNumber>
    </recommendedName>
</protein>
<dbReference type="eggNOG" id="KOG1192">
    <property type="taxonomic scope" value="Eukaryota"/>
</dbReference>
<dbReference type="Pfam" id="PF00201">
    <property type="entry name" value="UDPGT"/>
    <property type="match status" value="1"/>
</dbReference>
<dbReference type="PROSITE" id="PS00375">
    <property type="entry name" value="UDPGT"/>
    <property type="match status" value="1"/>
</dbReference>
<comment type="subcellular location">
    <subcellularLocation>
        <location evidence="1 11">Membrane</location>
        <topology evidence="1 11">Single-pass membrane protein</topology>
    </subcellularLocation>
</comment>
<evidence type="ECO:0000313" key="13">
    <source>
        <dbReference type="WBParaSite" id="Csp11.Scaffold629.g10411.t1"/>
    </source>
</evidence>
<feature type="chain" id="PRO_5009029848" description="UDP-glucuronosyltransferase" evidence="11">
    <location>
        <begin position="18"/>
        <end position="430"/>
    </location>
</feature>
<evidence type="ECO:0000256" key="3">
    <source>
        <dbReference type="ARBA" id="ARBA00022676"/>
    </source>
</evidence>
<dbReference type="WBParaSite" id="Csp11.Scaffold629.g10411.t1">
    <property type="protein sequence ID" value="Csp11.Scaffold629.g10411.t1"/>
    <property type="gene ID" value="Csp11.Scaffold629.g10411"/>
</dbReference>
<reference evidence="13" key="1">
    <citation type="submission" date="2016-11" db="UniProtKB">
        <authorList>
            <consortium name="WormBaseParasite"/>
        </authorList>
    </citation>
    <scope>IDENTIFICATION</scope>
</reference>
<evidence type="ECO:0000256" key="6">
    <source>
        <dbReference type="ARBA" id="ARBA00022729"/>
    </source>
</evidence>
<evidence type="ECO:0000256" key="8">
    <source>
        <dbReference type="ARBA" id="ARBA00023136"/>
    </source>
</evidence>
<dbReference type="AlphaFoldDB" id="A0A1I7TP88"/>
<keyword evidence="7" id="KW-1133">Transmembrane helix</keyword>
<dbReference type="PANTHER" id="PTHR48043:SF149">
    <property type="entry name" value="UDP-GLUCURONOSYLTRANSFERASE UGT-56-RELATED"/>
    <property type="match status" value="1"/>
</dbReference>
<keyword evidence="4 10" id="KW-0808">Transferase</keyword>
<keyword evidence="6 11" id="KW-0732">Signal</keyword>